<dbReference type="Pfam" id="PF14849">
    <property type="entry name" value="YidC_periplas"/>
    <property type="match status" value="2"/>
</dbReference>
<dbReference type="NCBIfam" id="NF002352">
    <property type="entry name" value="PRK01318.1-3"/>
    <property type="match status" value="1"/>
</dbReference>
<dbReference type="GO" id="GO:0005886">
    <property type="term" value="C:plasma membrane"/>
    <property type="evidence" value="ECO:0007669"/>
    <property type="project" value="UniProtKB-SubCell"/>
</dbReference>
<dbReference type="AlphaFoldDB" id="A0A844DHM4"/>
<evidence type="ECO:0000256" key="1">
    <source>
        <dbReference type="ARBA" id="ARBA00004429"/>
    </source>
</evidence>
<dbReference type="PANTHER" id="PTHR12428:SF65">
    <property type="entry name" value="CYTOCHROME C OXIDASE ASSEMBLY PROTEIN COX18, MITOCHONDRIAL"/>
    <property type="match status" value="1"/>
</dbReference>
<dbReference type="InterPro" id="IPR028055">
    <property type="entry name" value="YidC/Oxa/ALB_C"/>
</dbReference>
<dbReference type="CDD" id="cd19961">
    <property type="entry name" value="EcYidC-like_peri"/>
    <property type="match status" value="1"/>
</dbReference>
<evidence type="ECO:0000313" key="17">
    <source>
        <dbReference type="EMBL" id="MRW88139.1"/>
    </source>
</evidence>
<feature type="transmembrane region" description="Helical" evidence="13">
    <location>
        <begin position="465"/>
        <end position="486"/>
    </location>
</feature>
<keyword evidence="18" id="KW-1185">Reference proteome</keyword>
<dbReference type="Gene3D" id="2.70.98.90">
    <property type="match status" value="1"/>
</dbReference>
<evidence type="ECO:0000256" key="9">
    <source>
        <dbReference type="ARBA" id="ARBA00023136"/>
    </source>
</evidence>
<feature type="domain" description="Membrane insertase YidC/Oxa/ALB C-terminal" evidence="15">
    <location>
        <begin position="396"/>
        <end position="574"/>
    </location>
</feature>
<evidence type="ECO:0000256" key="5">
    <source>
        <dbReference type="ARBA" id="ARBA00022475"/>
    </source>
</evidence>
<comment type="subcellular location">
    <subcellularLocation>
        <location evidence="1">Cell inner membrane</location>
        <topology evidence="1">Multi-pass membrane protein</topology>
    </subcellularLocation>
    <subcellularLocation>
        <location evidence="13">Cell membrane</location>
        <topology evidence="13">Multi-pass membrane protein</topology>
    </subcellularLocation>
</comment>
<evidence type="ECO:0000256" key="10">
    <source>
        <dbReference type="ARBA" id="ARBA00023186"/>
    </source>
</evidence>
<dbReference type="EMBL" id="WKJL01000042">
    <property type="protein sequence ID" value="MRW88139.1"/>
    <property type="molecule type" value="Genomic_DNA"/>
</dbReference>
<dbReference type="InterPro" id="IPR038221">
    <property type="entry name" value="YidC_periplasmic_sf"/>
</dbReference>
<evidence type="ECO:0000256" key="2">
    <source>
        <dbReference type="ARBA" id="ARBA00010527"/>
    </source>
</evidence>
<dbReference type="InterPro" id="IPR028053">
    <property type="entry name" value="Membr_insert_YidC_N"/>
</dbReference>
<dbReference type="GO" id="GO:0032977">
    <property type="term" value="F:membrane insertase activity"/>
    <property type="evidence" value="ECO:0007669"/>
    <property type="project" value="InterPro"/>
</dbReference>
<evidence type="ECO:0000256" key="14">
    <source>
        <dbReference type="SAM" id="MobiDB-lite"/>
    </source>
</evidence>
<dbReference type="InterPro" id="IPR001708">
    <property type="entry name" value="YidC/ALB3/OXA1/COX18"/>
</dbReference>
<sequence length="584" mass="63676">MDINRKTILWIVFVVSTFLLWNNWQVSNGKPSMFAPPPPAQTAKAPEAKKSDAPAAASAAGAVPGAGAAAATDAVPFKAERITITTDVIRADIDTQGGVIKRLELLKYKENGHPGWFGGCGGLFDWCKPGDNSKNVVLFDVDAGIGKTYLAQTGLIGAAGLPNHTSPFVAKPGARMLNDGNQVQLVLESEEGGVKLTKTFTFKRNDYVIGVRHDVTNTGAAPVSPTLYLRLAHDGNKPAGDSFFNSSYTGPTLYTEEKHYEKLKFDTLEKEAAEAAKTGKPVVQDHATKADNGWIAISQHFFVSAFVPQPKLMHDIVTEKIDTNLYGISVKQPLGTIAPGATVSNDAKLFSGPQENALLEPVTPGLVLVRDYGWLAMIAKPMFAVINYIHSLLGNWGWTIIAFTILIKLLFFPLSAAGYRSMAKVKLVTPKMQAIRERYKGDPAKMNQATMELYKQEKINPLGGCLPILVQMPVFISLYYVLQSAVEIRGAPWMGWITDLAQHDPYAILPVLYAISMFITTKLNPAPADPMQAKMMLFMPLAFSVMFFFFPSGLVLYWVVNNVLSIAQQYVISKKFGTPAPAKA</sequence>
<comment type="similarity">
    <text evidence="2 13">Belongs to the OXA1/ALB3/YidC family. Type 1 subfamily.</text>
</comment>
<evidence type="ECO:0000256" key="8">
    <source>
        <dbReference type="ARBA" id="ARBA00022989"/>
    </source>
</evidence>
<comment type="caution">
    <text evidence="17">The sequence shown here is derived from an EMBL/GenBank/DDBJ whole genome shotgun (WGS) entry which is preliminary data.</text>
</comment>
<feature type="transmembrane region" description="Helical" evidence="13">
    <location>
        <begin position="396"/>
        <end position="417"/>
    </location>
</feature>
<feature type="transmembrane region" description="Helical" evidence="13">
    <location>
        <begin position="537"/>
        <end position="560"/>
    </location>
</feature>
<evidence type="ECO:0000259" key="15">
    <source>
        <dbReference type="Pfam" id="PF02096"/>
    </source>
</evidence>
<dbReference type="NCBIfam" id="NF002353">
    <property type="entry name" value="PRK01318.1-4"/>
    <property type="match status" value="1"/>
</dbReference>
<evidence type="ECO:0000256" key="7">
    <source>
        <dbReference type="ARBA" id="ARBA00022927"/>
    </source>
</evidence>
<organism evidence="17 18">
    <name type="scientific">Duganella aquatilis</name>
    <dbReference type="NCBI Taxonomy" id="2666082"/>
    <lineage>
        <taxon>Bacteria</taxon>
        <taxon>Pseudomonadati</taxon>
        <taxon>Pseudomonadota</taxon>
        <taxon>Betaproteobacteria</taxon>
        <taxon>Burkholderiales</taxon>
        <taxon>Oxalobacteraceae</taxon>
        <taxon>Telluria group</taxon>
        <taxon>Duganella</taxon>
    </lineage>
</organism>
<protein>
    <recommendedName>
        <fullName evidence="3 13">Membrane protein insertase YidC</fullName>
    </recommendedName>
    <alternativeName>
        <fullName evidence="12 13">Foldase YidC</fullName>
    </alternativeName>
    <alternativeName>
        <fullName evidence="11 13">Membrane integrase YidC</fullName>
    </alternativeName>
    <alternativeName>
        <fullName evidence="13">Membrane protein YidC</fullName>
    </alternativeName>
</protein>
<evidence type="ECO:0000256" key="11">
    <source>
        <dbReference type="ARBA" id="ARBA00033245"/>
    </source>
</evidence>
<dbReference type="PANTHER" id="PTHR12428">
    <property type="entry name" value="OXA1"/>
    <property type="match status" value="1"/>
</dbReference>
<dbReference type="PRINTS" id="PR00701">
    <property type="entry name" value="60KDINNERMP"/>
</dbReference>
<evidence type="ECO:0000313" key="18">
    <source>
        <dbReference type="Proteomes" id="UP000439986"/>
    </source>
</evidence>
<dbReference type="HAMAP" id="MF_01810">
    <property type="entry name" value="YidC_type1"/>
    <property type="match status" value="1"/>
</dbReference>
<feature type="region of interest" description="Disordered" evidence="14">
    <location>
        <begin position="32"/>
        <end position="56"/>
    </location>
</feature>
<keyword evidence="6 13" id="KW-0812">Transmembrane</keyword>
<accession>A0A844DHM4</accession>
<dbReference type="RefSeq" id="WP_154361347.1">
    <property type="nucleotide sequence ID" value="NZ_WKJL01000042.1"/>
</dbReference>
<keyword evidence="7 13" id="KW-0653">Protein transport</keyword>
<dbReference type="PRINTS" id="PR01900">
    <property type="entry name" value="YIDCPROTEIN"/>
</dbReference>
<evidence type="ECO:0000256" key="3">
    <source>
        <dbReference type="ARBA" id="ARBA00015325"/>
    </source>
</evidence>
<evidence type="ECO:0000256" key="4">
    <source>
        <dbReference type="ARBA" id="ARBA00022448"/>
    </source>
</evidence>
<evidence type="ECO:0000259" key="16">
    <source>
        <dbReference type="Pfam" id="PF14849"/>
    </source>
</evidence>
<feature type="domain" description="Membrane insertase YidC N-terminal" evidence="16">
    <location>
        <begin position="81"/>
        <end position="111"/>
    </location>
</feature>
<keyword evidence="8 13" id="KW-1133">Transmembrane helix</keyword>
<dbReference type="NCBIfam" id="TIGR03593">
    <property type="entry name" value="yidC_nterm"/>
    <property type="match status" value="2"/>
</dbReference>
<name>A0A844DHM4_9BURK</name>
<keyword evidence="4 13" id="KW-0813">Transport</keyword>
<keyword evidence="10 13" id="KW-0143">Chaperone</keyword>
<dbReference type="GO" id="GO:0051205">
    <property type="term" value="P:protein insertion into membrane"/>
    <property type="evidence" value="ECO:0007669"/>
    <property type="project" value="TreeGrafter"/>
</dbReference>
<feature type="transmembrane region" description="Helical" evidence="13">
    <location>
        <begin position="7"/>
        <end position="24"/>
    </location>
</feature>
<dbReference type="InterPro" id="IPR019998">
    <property type="entry name" value="Membr_insert_YidC"/>
</dbReference>
<dbReference type="CDD" id="cd20070">
    <property type="entry name" value="5TM_YidC_Alb3"/>
    <property type="match status" value="1"/>
</dbReference>
<dbReference type="NCBIfam" id="TIGR03592">
    <property type="entry name" value="yidC_oxa1_cterm"/>
    <property type="match status" value="1"/>
</dbReference>
<keyword evidence="5 13" id="KW-1003">Cell membrane</keyword>
<comment type="function">
    <text evidence="13">Required for the insertion and/or proper folding and/or complex formation of integral membrane proteins into the membrane. Involved in integration of membrane proteins that insert both dependently and independently of the Sec translocase complex, as well as at least some lipoproteins. Aids folding of multispanning membrane proteins.</text>
</comment>
<dbReference type="Proteomes" id="UP000439986">
    <property type="component" value="Unassembled WGS sequence"/>
</dbReference>
<evidence type="ECO:0000256" key="13">
    <source>
        <dbReference type="HAMAP-Rule" id="MF_01810"/>
    </source>
</evidence>
<reference evidence="17 18" key="1">
    <citation type="submission" date="2019-11" db="EMBL/GenBank/DDBJ databases">
        <title>Novel species isolated from a subtropical stream in China.</title>
        <authorList>
            <person name="Lu H."/>
        </authorList>
    </citation>
    <scope>NUCLEOTIDE SEQUENCE [LARGE SCALE GENOMIC DNA]</scope>
    <source>
        <strain evidence="17 18">FT26W</strain>
    </source>
</reference>
<dbReference type="Pfam" id="PF02096">
    <property type="entry name" value="60KD_IMP"/>
    <property type="match status" value="1"/>
</dbReference>
<keyword evidence="9 13" id="KW-0472">Membrane</keyword>
<feature type="domain" description="Membrane insertase YidC N-terminal" evidence="16">
    <location>
        <begin position="131"/>
        <end position="384"/>
    </location>
</feature>
<evidence type="ECO:0000256" key="12">
    <source>
        <dbReference type="ARBA" id="ARBA00033342"/>
    </source>
</evidence>
<evidence type="ECO:0000256" key="6">
    <source>
        <dbReference type="ARBA" id="ARBA00022692"/>
    </source>
</evidence>
<comment type="subunit">
    <text evidence="13">Interacts with the Sec translocase complex via SecD. Specifically interacts with transmembrane segments of nascent integral membrane proteins during membrane integration.</text>
</comment>
<dbReference type="GO" id="GO:0015031">
    <property type="term" value="P:protein transport"/>
    <property type="evidence" value="ECO:0007669"/>
    <property type="project" value="UniProtKB-KW"/>
</dbReference>
<dbReference type="InterPro" id="IPR047196">
    <property type="entry name" value="YidC_ALB_C"/>
</dbReference>
<proteinExistence type="inferred from homology"/>
<gene>
    <name evidence="13 17" type="primary">yidC</name>
    <name evidence="17" type="ORF">GJ698_29090</name>
</gene>